<evidence type="ECO:0000313" key="3">
    <source>
        <dbReference type="Proteomes" id="UP000276133"/>
    </source>
</evidence>
<keyword evidence="1" id="KW-0472">Membrane</keyword>
<comment type="caution">
    <text evidence="2">The sequence shown here is derived from an EMBL/GenBank/DDBJ whole genome shotgun (WGS) entry which is preliminary data.</text>
</comment>
<dbReference type="AlphaFoldDB" id="A0A3M7S188"/>
<name>A0A3M7S188_BRAPC</name>
<keyword evidence="1" id="KW-1133">Transmembrane helix</keyword>
<reference evidence="2 3" key="1">
    <citation type="journal article" date="2018" name="Sci. Rep.">
        <title>Genomic signatures of local adaptation to the degree of environmental predictability in rotifers.</title>
        <authorList>
            <person name="Franch-Gras L."/>
            <person name="Hahn C."/>
            <person name="Garcia-Roger E.M."/>
            <person name="Carmona M.J."/>
            <person name="Serra M."/>
            <person name="Gomez A."/>
        </authorList>
    </citation>
    <scope>NUCLEOTIDE SEQUENCE [LARGE SCALE GENOMIC DNA]</scope>
    <source>
        <strain evidence="2">HYR1</strain>
    </source>
</reference>
<feature type="transmembrane region" description="Helical" evidence="1">
    <location>
        <begin position="12"/>
        <end position="33"/>
    </location>
</feature>
<sequence length="172" mass="19650">MLNAFLRGQTLLFIIWFGVKAVLGCLTRVLIFLNKTYKKFGSCSFVFCFNRTNFIVDLVHFLFHDIGSIPIERELSTLAPLNDIVFHPHQVPTLEYSSISVSVLVKAHLPDALIGIFIQCSWDVNHWVTINKSKNVQIDLANKVIYVTVNINNTNLLKQVHLRQNYVTTLGF</sequence>
<keyword evidence="1" id="KW-0812">Transmembrane</keyword>
<organism evidence="2 3">
    <name type="scientific">Brachionus plicatilis</name>
    <name type="common">Marine rotifer</name>
    <name type="synonym">Brachionus muelleri</name>
    <dbReference type="NCBI Taxonomy" id="10195"/>
    <lineage>
        <taxon>Eukaryota</taxon>
        <taxon>Metazoa</taxon>
        <taxon>Spiralia</taxon>
        <taxon>Gnathifera</taxon>
        <taxon>Rotifera</taxon>
        <taxon>Eurotatoria</taxon>
        <taxon>Monogononta</taxon>
        <taxon>Pseudotrocha</taxon>
        <taxon>Ploima</taxon>
        <taxon>Brachionidae</taxon>
        <taxon>Brachionus</taxon>
    </lineage>
</organism>
<evidence type="ECO:0000256" key="1">
    <source>
        <dbReference type="SAM" id="Phobius"/>
    </source>
</evidence>
<protein>
    <submittedName>
        <fullName evidence="2">Uncharacterized protein</fullName>
    </submittedName>
</protein>
<accession>A0A3M7S188</accession>
<gene>
    <name evidence="2" type="ORF">BpHYR1_041888</name>
</gene>
<keyword evidence="3" id="KW-1185">Reference proteome</keyword>
<dbReference type="Proteomes" id="UP000276133">
    <property type="component" value="Unassembled WGS sequence"/>
</dbReference>
<dbReference type="EMBL" id="REGN01002201">
    <property type="protein sequence ID" value="RNA29556.1"/>
    <property type="molecule type" value="Genomic_DNA"/>
</dbReference>
<evidence type="ECO:0000313" key="2">
    <source>
        <dbReference type="EMBL" id="RNA29556.1"/>
    </source>
</evidence>
<proteinExistence type="predicted"/>